<evidence type="ECO:0000256" key="2">
    <source>
        <dbReference type="SAM" id="Phobius"/>
    </source>
</evidence>
<keyword evidence="2" id="KW-0812">Transmembrane</keyword>
<evidence type="ECO:0000313" key="3">
    <source>
        <dbReference type="EMBL" id="EGE08724.1"/>
    </source>
</evidence>
<keyword evidence="2" id="KW-1133">Transmembrane helix</keyword>
<feature type="region of interest" description="Disordered" evidence="1">
    <location>
        <begin position="89"/>
        <end position="127"/>
    </location>
</feature>
<name>F2Q3K6_TRIEC</name>
<evidence type="ECO:0000256" key="1">
    <source>
        <dbReference type="SAM" id="MobiDB-lite"/>
    </source>
</evidence>
<accession>F2Q3K6</accession>
<gene>
    <name evidence="3" type="ORF">TEQG_07682</name>
</gene>
<evidence type="ECO:0000313" key="4">
    <source>
        <dbReference type="Proteomes" id="UP000009169"/>
    </source>
</evidence>
<dbReference type="VEuPathDB" id="FungiDB:TEQG_07682"/>
<dbReference type="HOGENOM" id="CLU_1846555_0_0_1"/>
<proteinExistence type="predicted"/>
<sequence>MGCQQQQQQQQQHTSKGEVIPRRKLRAGKVRSSIRLSQDSSGRRWAMMRPDGWEDARWSLRGRAGWLLEAALGLMMDGGFLFGLAVVEGKKKKKKKSEAGKKKGGREKWDPSKAGFGAKKNNNNNNIDNNVDNINKIIWM</sequence>
<keyword evidence="2" id="KW-0472">Membrane</keyword>
<dbReference type="Proteomes" id="UP000009169">
    <property type="component" value="Unassembled WGS sequence"/>
</dbReference>
<feature type="region of interest" description="Disordered" evidence="1">
    <location>
        <begin position="1"/>
        <end position="43"/>
    </location>
</feature>
<feature type="transmembrane region" description="Helical" evidence="2">
    <location>
        <begin position="66"/>
        <end position="87"/>
    </location>
</feature>
<keyword evidence="4" id="KW-1185">Reference proteome</keyword>
<organism evidence="3 4">
    <name type="scientific">Trichophyton equinum (strain ATCC MYA-4606 / CBS 127.97)</name>
    <name type="common">Horse ringworm fungus</name>
    <dbReference type="NCBI Taxonomy" id="559882"/>
    <lineage>
        <taxon>Eukaryota</taxon>
        <taxon>Fungi</taxon>
        <taxon>Dikarya</taxon>
        <taxon>Ascomycota</taxon>
        <taxon>Pezizomycotina</taxon>
        <taxon>Eurotiomycetes</taxon>
        <taxon>Eurotiomycetidae</taxon>
        <taxon>Onygenales</taxon>
        <taxon>Arthrodermataceae</taxon>
        <taxon>Trichophyton</taxon>
    </lineage>
</organism>
<dbReference type="AlphaFoldDB" id="F2Q3K6"/>
<dbReference type="EMBL" id="DS995785">
    <property type="protein sequence ID" value="EGE08724.1"/>
    <property type="molecule type" value="Genomic_DNA"/>
</dbReference>
<feature type="compositionally biased region" description="Basic and acidic residues" evidence="1">
    <location>
        <begin position="97"/>
        <end position="111"/>
    </location>
</feature>
<reference evidence="4" key="1">
    <citation type="journal article" date="2012" name="MBio">
        <title>Comparative genome analysis of Trichophyton rubrum and related dermatophytes reveals candidate genes involved in infection.</title>
        <authorList>
            <person name="Martinez D.A."/>
            <person name="Oliver B.G."/>
            <person name="Graeser Y."/>
            <person name="Goldberg J.M."/>
            <person name="Li W."/>
            <person name="Martinez-Rossi N.M."/>
            <person name="Monod M."/>
            <person name="Shelest E."/>
            <person name="Barton R.C."/>
            <person name="Birch E."/>
            <person name="Brakhage A.A."/>
            <person name="Chen Z."/>
            <person name="Gurr S.J."/>
            <person name="Heiman D."/>
            <person name="Heitman J."/>
            <person name="Kosti I."/>
            <person name="Rossi A."/>
            <person name="Saif S."/>
            <person name="Samalova M."/>
            <person name="Saunders C.W."/>
            <person name="Shea T."/>
            <person name="Summerbell R.C."/>
            <person name="Xu J."/>
            <person name="Young S."/>
            <person name="Zeng Q."/>
            <person name="Birren B.W."/>
            <person name="Cuomo C.A."/>
            <person name="White T.C."/>
        </authorList>
    </citation>
    <scope>NUCLEOTIDE SEQUENCE [LARGE SCALE GENOMIC DNA]</scope>
    <source>
        <strain evidence="4">ATCC MYA-4606 / CBS 127.97</strain>
    </source>
</reference>
<feature type="compositionally biased region" description="Low complexity" evidence="1">
    <location>
        <begin position="1"/>
        <end position="12"/>
    </location>
</feature>
<protein>
    <submittedName>
        <fullName evidence="3">Uncharacterized protein</fullName>
    </submittedName>
</protein>